<dbReference type="Gene3D" id="2.60.450.10">
    <property type="entry name" value="Lipopolysaccharide (LPS) transport protein A like domain"/>
    <property type="match status" value="1"/>
</dbReference>
<dbReference type="InterPro" id="IPR010664">
    <property type="entry name" value="LipoPS_assembly_LptC-rel"/>
</dbReference>
<feature type="transmembrane region" description="Helical" evidence="1">
    <location>
        <begin position="12"/>
        <end position="33"/>
    </location>
</feature>
<evidence type="ECO:0000313" key="3">
    <source>
        <dbReference type="Proteomes" id="UP000193224"/>
    </source>
</evidence>
<dbReference type="RefSeq" id="WP_085799880.1">
    <property type="nucleotide sequence ID" value="NZ_FWXB01000005.1"/>
</dbReference>
<organism evidence="2 3">
    <name type="scientific">Roseovarius aestuarii</name>
    <dbReference type="NCBI Taxonomy" id="475083"/>
    <lineage>
        <taxon>Bacteria</taxon>
        <taxon>Pseudomonadati</taxon>
        <taxon>Pseudomonadota</taxon>
        <taxon>Alphaproteobacteria</taxon>
        <taxon>Rhodobacterales</taxon>
        <taxon>Roseobacteraceae</taxon>
        <taxon>Roseovarius</taxon>
    </lineage>
</organism>
<accession>A0A1X7BQM2</accession>
<dbReference type="Pfam" id="PF06835">
    <property type="entry name" value="LptC"/>
    <property type="match status" value="1"/>
</dbReference>
<keyword evidence="1" id="KW-1133">Transmembrane helix</keyword>
<evidence type="ECO:0000313" key="2">
    <source>
        <dbReference type="EMBL" id="SMC11917.1"/>
    </source>
</evidence>
<evidence type="ECO:0000256" key="1">
    <source>
        <dbReference type="SAM" id="Phobius"/>
    </source>
</evidence>
<keyword evidence="1" id="KW-0472">Membrane</keyword>
<keyword evidence="3" id="KW-1185">Reference proteome</keyword>
<reference evidence="2 3" key="1">
    <citation type="submission" date="2017-03" db="EMBL/GenBank/DDBJ databases">
        <authorList>
            <person name="Afonso C.L."/>
            <person name="Miller P.J."/>
            <person name="Scott M.A."/>
            <person name="Spackman E."/>
            <person name="Goraichik I."/>
            <person name="Dimitrov K.M."/>
            <person name="Suarez D.L."/>
            <person name="Swayne D.E."/>
        </authorList>
    </citation>
    <scope>NUCLEOTIDE SEQUENCE [LARGE SCALE GENOMIC DNA]</scope>
    <source>
        <strain evidence="2 3">CECT 7745</strain>
    </source>
</reference>
<gene>
    <name evidence="2" type="ORF">ROA7745_01737</name>
</gene>
<dbReference type="Proteomes" id="UP000193224">
    <property type="component" value="Unassembled WGS sequence"/>
</dbReference>
<protein>
    <recommendedName>
        <fullName evidence="4">Lipopolysaccharide-assembly, LptC-related</fullName>
    </recommendedName>
</protein>
<name>A0A1X7BQM2_9RHOB</name>
<evidence type="ECO:0008006" key="4">
    <source>
        <dbReference type="Google" id="ProtNLM"/>
    </source>
</evidence>
<sequence length="204" mass="22170">MALSDNLYSQVIAWVKIILPLAALGILSTLFLISRTIDPTDSIPIAQIDLRQRAQELGATNPQFAGVTDNGDRIAFQSVKARPDPKDPEHLLATDVTSRINLNSGSVIDVISDHADMHQSRLTATLEGNVHISTTTGYVMTTDTLWTRLDETYAETPGQVDGNGPPGDLTAGKMLLTTNPETGQAELLFTRGVKLIYTPRQTEE</sequence>
<proteinExistence type="predicted"/>
<dbReference type="OrthoDB" id="7871110at2"/>
<keyword evidence="1" id="KW-0812">Transmembrane</keyword>
<dbReference type="EMBL" id="FWXB01000005">
    <property type="protein sequence ID" value="SMC11917.1"/>
    <property type="molecule type" value="Genomic_DNA"/>
</dbReference>
<dbReference type="AlphaFoldDB" id="A0A1X7BQM2"/>